<evidence type="ECO:0000256" key="2">
    <source>
        <dbReference type="ARBA" id="ARBA00022448"/>
    </source>
</evidence>
<evidence type="ECO:0000256" key="3">
    <source>
        <dbReference type="ARBA" id="ARBA00022475"/>
    </source>
</evidence>
<name>A0AA87R9S7_9MICO</name>
<feature type="domain" description="ABC transmembrane type-1" evidence="8">
    <location>
        <begin position="68"/>
        <end position="259"/>
    </location>
</feature>
<feature type="transmembrane region" description="Helical" evidence="7">
    <location>
        <begin position="180"/>
        <end position="205"/>
    </location>
</feature>
<dbReference type="Proteomes" id="UP000321749">
    <property type="component" value="Unassembled WGS sequence"/>
</dbReference>
<evidence type="ECO:0000256" key="1">
    <source>
        <dbReference type="ARBA" id="ARBA00004651"/>
    </source>
</evidence>
<keyword evidence="3" id="KW-1003">Cell membrane</keyword>
<keyword evidence="4 7" id="KW-0812">Transmembrane</keyword>
<comment type="subcellular location">
    <subcellularLocation>
        <location evidence="1 7">Cell membrane</location>
        <topology evidence="1 7">Multi-pass membrane protein</topology>
    </subcellularLocation>
</comment>
<dbReference type="PANTHER" id="PTHR43744:SF12">
    <property type="entry name" value="ABC TRANSPORTER PERMEASE PROTEIN MG189-RELATED"/>
    <property type="match status" value="1"/>
</dbReference>
<dbReference type="Gene3D" id="1.10.3720.10">
    <property type="entry name" value="MetI-like"/>
    <property type="match status" value="1"/>
</dbReference>
<dbReference type="GO" id="GO:0005886">
    <property type="term" value="C:plasma membrane"/>
    <property type="evidence" value="ECO:0007669"/>
    <property type="project" value="UniProtKB-SubCell"/>
</dbReference>
<feature type="transmembrane region" description="Helical" evidence="7">
    <location>
        <begin position="12"/>
        <end position="34"/>
    </location>
</feature>
<accession>A0AA87R9S7</accession>
<feature type="transmembrane region" description="Helical" evidence="7">
    <location>
        <begin position="106"/>
        <end position="124"/>
    </location>
</feature>
<keyword evidence="10" id="KW-1185">Reference proteome</keyword>
<dbReference type="EMBL" id="BJUU01000002">
    <property type="protein sequence ID" value="GEK79219.1"/>
    <property type="molecule type" value="Genomic_DNA"/>
</dbReference>
<evidence type="ECO:0000313" key="10">
    <source>
        <dbReference type="Proteomes" id="UP000321749"/>
    </source>
</evidence>
<feature type="transmembrane region" description="Helical" evidence="7">
    <location>
        <begin position="136"/>
        <end position="159"/>
    </location>
</feature>
<evidence type="ECO:0000256" key="4">
    <source>
        <dbReference type="ARBA" id="ARBA00022692"/>
    </source>
</evidence>
<dbReference type="RefSeq" id="WP_146792587.1">
    <property type="nucleotide sequence ID" value="NZ_BJUU01000002.1"/>
</dbReference>
<keyword evidence="5 7" id="KW-1133">Transmembrane helix</keyword>
<comment type="caution">
    <text evidence="9">The sequence shown here is derived from an EMBL/GenBank/DDBJ whole genome shotgun (WGS) entry which is preliminary data.</text>
</comment>
<dbReference type="InterPro" id="IPR000515">
    <property type="entry name" value="MetI-like"/>
</dbReference>
<dbReference type="SUPFAM" id="SSF161098">
    <property type="entry name" value="MetI-like"/>
    <property type="match status" value="1"/>
</dbReference>
<reference evidence="9 10" key="1">
    <citation type="submission" date="2019-07" db="EMBL/GenBank/DDBJ databases">
        <title>Whole genome shotgun sequence of Agrococcus baldri NBRC 103055.</title>
        <authorList>
            <person name="Hosoyama A."/>
            <person name="Uohara A."/>
            <person name="Ohji S."/>
            <person name="Ichikawa N."/>
        </authorList>
    </citation>
    <scope>NUCLEOTIDE SEQUENCE [LARGE SCALE GENOMIC DNA]</scope>
    <source>
        <strain evidence="9 10">NBRC 103055</strain>
    </source>
</reference>
<comment type="similarity">
    <text evidence="7">Belongs to the binding-protein-dependent transport system permease family.</text>
</comment>
<keyword evidence="6 7" id="KW-0472">Membrane</keyword>
<keyword evidence="2 7" id="KW-0813">Transport</keyword>
<dbReference type="AlphaFoldDB" id="A0AA87R9S7"/>
<protein>
    <submittedName>
        <fullName evidence="9">Sugar ABC transporter permease</fullName>
    </submittedName>
</protein>
<evidence type="ECO:0000256" key="6">
    <source>
        <dbReference type="ARBA" id="ARBA00023136"/>
    </source>
</evidence>
<evidence type="ECO:0000256" key="7">
    <source>
        <dbReference type="RuleBase" id="RU363032"/>
    </source>
</evidence>
<gene>
    <name evidence="9" type="ORF">ABA31_05700</name>
</gene>
<dbReference type="PANTHER" id="PTHR43744">
    <property type="entry name" value="ABC TRANSPORTER PERMEASE PROTEIN MG189-RELATED-RELATED"/>
    <property type="match status" value="1"/>
</dbReference>
<evidence type="ECO:0000259" key="8">
    <source>
        <dbReference type="PROSITE" id="PS50928"/>
    </source>
</evidence>
<proteinExistence type="inferred from homology"/>
<evidence type="ECO:0000313" key="9">
    <source>
        <dbReference type="EMBL" id="GEK79219.1"/>
    </source>
</evidence>
<dbReference type="CDD" id="cd06261">
    <property type="entry name" value="TM_PBP2"/>
    <property type="match status" value="1"/>
</dbReference>
<dbReference type="Pfam" id="PF00528">
    <property type="entry name" value="BPD_transp_1"/>
    <property type="match status" value="1"/>
</dbReference>
<feature type="transmembrane region" description="Helical" evidence="7">
    <location>
        <begin position="68"/>
        <end position="94"/>
    </location>
</feature>
<dbReference type="GO" id="GO:0055085">
    <property type="term" value="P:transmembrane transport"/>
    <property type="evidence" value="ECO:0007669"/>
    <property type="project" value="InterPro"/>
</dbReference>
<dbReference type="InterPro" id="IPR035906">
    <property type="entry name" value="MetI-like_sf"/>
</dbReference>
<dbReference type="PROSITE" id="PS50928">
    <property type="entry name" value="ABC_TM1"/>
    <property type="match status" value="1"/>
</dbReference>
<sequence length="273" mass="29429">MNRYTWRTGTLEVLMIVLAAVFAIPFYVIVNVAFQEPHSQQSAMVPTFPPNLESVGIAWFDGGLGAALINSALVTVVSSVIVIAVSSLASYYIARAMGGLSRMLSIAFIGGLMLPLQLATLPLYVIVRNLGLMGTIWGLVLVYSALFLPFSIFLYTMFLRSVPMEFEESAQIDGCGPLTTFWHVVFPLVRPVTVTVLILNGIGMYNDFFTPLLYLSGSGQQTVTVAITSFVGVYVTQWPVVFSGLLLASIPVLIAFIAAQKQIIGGFAGGLKG</sequence>
<feature type="transmembrane region" description="Helical" evidence="7">
    <location>
        <begin position="238"/>
        <end position="259"/>
    </location>
</feature>
<organism evidence="9 10">
    <name type="scientific">Agrococcus baldri</name>
    <dbReference type="NCBI Taxonomy" id="153730"/>
    <lineage>
        <taxon>Bacteria</taxon>
        <taxon>Bacillati</taxon>
        <taxon>Actinomycetota</taxon>
        <taxon>Actinomycetes</taxon>
        <taxon>Micrococcales</taxon>
        <taxon>Microbacteriaceae</taxon>
        <taxon>Agrococcus</taxon>
    </lineage>
</organism>
<evidence type="ECO:0000256" key="5">
    <source>
        <dbReference type="ARBA" id="ARBA00022989"/>
    </source>
</evidence>